<evidence type="ECO:0000256" key="5">
    <source>
        <dbReference type="ARBA" id="ARBA00022927"/>
    </source>
</evidence>
<dbReference type="PANTHER" id="PTHR34982:SF1">
    <property type="entry name" value="FLAGELLAR ASSEMBLY PROTEIN FLIH"/>
    <property type="match status" value="1"/>
</dbReference>
<keyword evidence="4" id="KW-1005">Bacterial flagellum biogenesis</keyword>
<keyword evidence="9" id="KW-0966">Cell projection</keyword>
<keyword evidence="5" id="KW-0653">Protein transport</keyword>
<evidence type="ECO:0000256" key="4">
    <source>
        <dbReference type="ARBA" id="ARBA00022795"/>
    </source>
</evidence>
<reference evidence="9 10" key="1">
    <citation type="submission" date="2016-10" db="EMBL/GenBank/DDBJ databases">
        <authorList>
            <person name="de Groot N.N."/>
        </authorList>
    </citation>
    <scope>NUCLEOTIDE SEQUENCE [LARGE SCALE GENOMIC DNA]</scope>
    <source>
        <strain evidence="9 10">DSM 12992</strain>
    </source>
</reference>
<dbReference type="STRING" id="119641.SAMN05421842_10647"/>
<evidence type="ECO:0000256" key="7">
    <source>
        <dbReference type="SAM" id="Coils"/>
    </source>
</evidence>
<evidence type="ECO:0000313" key="10">
    <source>
        <dbReference type="Proteomes" id="UP000199263"/>
    </source>
</evidence>
<dbReference type="Pfam" id="PF02108">
    <property type="entry name" value="FliH"/>
    <property type="match status" value="1"/>
</dbReference>
<dbReference type="InterPro" id="IPR051472">
    <property type="entry name" value="T3SS_Stator/FliH"/>
</dbReference>
<comment type="similarity">
    <text evidence="2">Belongs to the FliH family.</text>
</comment>
<sequence>MQSSYSVIKKKCTLDGEKKKIATEYCMVNKVEKIDEEIIEETEENLSKDDLEKLLKRYEEIGQKIIRDGNNEKQAIILKATMQAQNLEKEGYQKGYDQGIKNGYDDGYKKAFDENIELGKAKAQEIINTAEELLSSANENYAKYLEDKKSEVINLSLEIAKSILKKELNHEDSMNLIIEQAIELSKGEENIILRCNSMHVEELKTQVQRWKIAYSIKDQIFILNDDFMEPGNAVLEKPSGKVMVGIDIGMEQIKKELLG</sequence>
<keyword evidence="7" id="KW-0175">Coiled coil</keyword>
<comment type="function">
    <text evidence="1">Needed for flagellar regrowth and assembly.</text>
</comment>
<dbReference type="OrthoDB" id="2375163at2"/>
<evidence type="ECO:0000256" key="3">
    <source>
        <dbReference type="ARBA" id="ARBA00022448"/>
    </source>
</evidence>
<dbReference type="EMBL" id="FOMG01000006">
    <property type="protein sequence ID" value="SFC61132.1"/>
    <property type="molecule type" value="Genomic_DNA"/>
</dbReference>
<keyword evidence="6" id="KW-1006">Bacterial flagellum protein export</keyword>
<gene>
    <name evidence="9" type="ORF">SAMN05421842_10647</name>
</gene>
<evidence type="ECO:0000313" key="9">
    <source>
        <dbReference type="EMBL" id="SFC61132.1"/>
    </source>
</evidence>
<keyword evidence="10" id="KW-1185">Reference proteome</keyword>
<feature type="domain" description="Flagellar assembly protein FliH/Type III secretion system HrpE" evidence="8">
    <location>
        <begin position="125"/>
        <end position="242"/>
    </location>
</feature>
<evidence type="ECO:0000256" key="2">
    <source>
        <dbReference type="ARBA" id="ARBA00006602"/>
    </source>
</evidence>
<dbReference type="GO" id="GO:0015031">
    <property type="term" value="P:protein transport"/>
    <property type="evidence" value="ECO:0007669"/>
    <property type="project" value="UniProtKB-KW"/>
</dbReference>
<name>A0A1I1KLJ6_9CLOT</name>
<organism evidence="9 10">
    <name type="scientific">Clostridium uliginosum</name>
    <dbReference type="NCBI Taxonomy" id="119641"/>
    <lineage>
        <taxon>Bacteria</taxon>
        <taxon>Bacillati</taxon>
        <taxon>Bacillota</taxon>
        <taxon>Clostridia</taxon>
        <taxon>Eubacteriales</taxon>
        <taxon>Clostridiaceae</taxon>
        <taxon>Clostridium</taxon>
    </lineage>
</organism>
<feature type="coiled-coil region" evidence="7">
    <location>
        <begin position="120"/>
        <end position="147"/>
    </location>
</feature>
<keyword evidence="9" id="KW-0282">Flagellum</keyword>
<dbReference type="GO" id="GO:0044781">
    <property type="term" value="P:bacterial-type flagellum organization"/>
    <property type="evidence" value="ECO:0007669"/>
    <property type="project" value="UniProtKB-KW"/>
</dbReference>
<dbReference type="Proteomes" id="UP000199263">
    <property type="component" value="Unassembled WGS sequence"/>
</dbReference>
<dbReference type="RefSeq" id="WP_090089530.1">
    <property type="nucleotide sequence ID" value="NZ_FOMG01000006.1"/>
</dbReference>
<evidence type="ECO:0000259" key="8">
    <source>
        <dbReference type="Pfam" id="PF02108"/>
    </source>
</evidence>
<protein>
    <submittedName>
        <fullName evidence="9">Flagellar assembly protein FliH</fullName>
    </submittedName>
</protein>
<dbReference type="AlphaFoldDB" id="A0A1I1KLJ6"/>
<keyword evidence="9" id="KW-0969">Cilium</keyword>
<dbReference type="PANTHER" id="PTHR34982">
    <property type="entry name" value="YOP PROTEINS TRANSLOCATION PROTEIN L"/>
    <property type="match status" value="1"/>
</dbReference>
<proteinExistence type="inferred from homology"/>
<evidence type="ECO:0000256" key="1">
    <source>
        <dbReference type="ARBA" id="ARBA00003041"/>
    </source>
</evidence>
<keyword evidence="3" id="KW-0813">Transport</keyword>
<dbReference type="InterPro" id="IPR018035">
    <property type="entry name" value="Flagellar_FliH/T3SS_HrpE"/>
</dbReference>
<dbReference type="GO" id="GO:0005829">
    <property type="term" value="C:cytosol"/>
    <property type="evidence" value="ECO:0007669"/>
    <property type="project" value="TreeGrafter"/>
</dbReference>
<evidence type="ECO:0000256" key="6">
    <source>
        <dbReference type="ARBA" id="ARBA00023225"/>
    </source>
</evidence>
<accession>A0A1I1KLJ6</accession>